<name>A0ABS2L7V7_9MICO</name>
<organism evidence="2 3">
    <name type="scientific">Subtercola frigoramans</name>
    <dbReference type="NCBI Taxonomy" id="120298"/>
    <lineage>
        <taxon>Bacteria</taxon>
        <taxon>Bacillati</taxon>
        <taxon>Actinomycetota</taxon>
        <taxon>Actinomycetes</taxon>
        <taxon>Micrococcales</taxon>
        <taxon>Microbacteriaceae</taxon>
        <taxon>Subtercola</taxon>
    </lineage>
</organism>
<evidence type="ECO:0000313" key="3">
    <source>
        <dbReference type="Proteomes" id="UP000776164"/>
    </source>
</evidence>
<dbReference type="EMBL" id="JAFBBU010000001">
    <property type="protein sequence ID" value="MBM7473186.1"/>
    <property type="molecule type" value="Genomic_DNA"/>
</dbReference>
<feature type="transmembrane region" description="Helical" evidence="1">
    <location>
        <begin position="29"/>
        <end position="51"/>
    </location>
</feature>
<comment type="caution">
    <text evidence="2">The sequence shown here is derived from an EMBL/GenBank/DDBJ whole genome shotgun (WGS) entry which is preliminary data.</text>
</comment>
<sequence length="174" mass="18065">MSQSVGRSVGLHADSGADARGGALRQFSFWAVVSISMFNALSAIGGGVALLATNGLGMPLSMLSAGPFSSFVGPALILLFVVGGTQTIAAVLLVRRRETGLLWSAVAGLGMIIWIFTEVGIIAGMSWLHILYFASGAAQLVLVCALLGIVGWLPRRALRKTIDNAPVDARDGAR</sequence>
<proteinExistence type="predicted"/>
<dbReference type="Proteomes" id="UP000776164">
    <property type="component" value="Unassembled WGS sequence"/>
</dbReference>
<dbReference type="RefSeq" id="WP_205110439.1">
    <property type="nucleotide sequence ID" value="NZ_BAAAHT010000014.1"/>
</dbReference>
<evidence type="ECO:0000313" key="2">
    <source>
        <dbReference type="EMBL" id="MBM7473186.1"/>
    </source>
</evidence>
<keyword evidence="1" id="KW-0812">Transmembrane</keyword>
<reference evidence="2 3" key="1">
    <citation type="submission" date="2021-01" db="EMBL/GenBank/DDBJ databases">
        <title>Sequencing the genomes of 1000 actinobacteria strains.</title>
        <authorList>
            <person name="Klenk H.-P."/>
        </authorList>
    </citation>
    <scope>NUCLEOTIDE SEQUENCE [LARGE SCALE GENOMIC DNA]</scope>
    <source>
        <strain evidence="2 3">DSM 13057</strain>
    </source>
</reference>
<accession>A0ABS2L7V7</accession>
<protein>
    <submittedName>
        <fullName evidence="2">Uncharacterized protein</fullName>
    </submittedName>
</protein>
<evidence type="ECO:0000256" key="1">
    <source>
        <dbReference type="SAM" id="Phobius"/>
    </source>
</evidence>
<keyword evidence="1" id="KW-0472">Membrane</keyword>
<feature type="transmembrane region" description="Helical" evidence="1">
    <location>
        <begin position="130"/>
        <end position="153"/>
    </location>
</feature>
<keyword evidence="1" id="KW-1133">Transmembrane helix</keyword>
<keyword evidence="3" id="KW-1185">Reference proteome</keyword>
<feature type="transmembrane region" description="Helical" evidence="1">
    <location>
        <begin position="101"/>
        <end position="124"/>
    </location>
</feature>
<feature type="transmembrane region" description="Helical" evidence="1">
    <location>
        <begin position="71"/>
        <end position="94"/>
    </location>
</feature>
<gene>
    <name evidence="2" type="ORF">JOE66_002820</name>
</gene>